<evidence type="ECO:0000313" key="2">
    <source>
        <dbReference type="EMBL" id="CAG9819944.1"/>
    </source>
</evidence>
<evidence type="ECO:0000313" key="3">
    <source>
        <dbReference type="Proteomes" id="UP001153737"/>
    </source>
</evidence>
<dbReference type="Proteomes" id="UP001153737">
    <property type="component" value="Chromosome 3"/>
</dbReference>
<feature type="compositionally biased region" description="Low complexity" evidence="1">
    <location>
        <begin position="74"/>
        <end position="85"/>
    </location>
</feature>
<sequence length="288" mass="32098">MSSKRKSPPTKLHEGNNTTESNLPSLQPQQLGSGSEGGNLTDLDETSSNNLSDICEEDTNTMVQHPAAPFYKISGSSSPGSATGSDVDDVDDERTPPNKTARIMYSSEPNILMSSSIQALSLHNDGSERRRNSSECSSPNSDMKTNIHYNNNNSSLHNNNSFTHPLKRSMDDVLKRLTSKINSSSIREENKRPTPSSTPNSINNSDVEPTAAIQQALSGDNITEKHRKLSELILQLQMAREQLVTEQQLESDKILQEQTHYALASDYAMWNEHLQLQLDLMKYDYRYP</sequence>
<feature type="region of interest" description="Disordered" evidence="1">
    <location>
        <begin position="121"/>
        <end position="166"/>
    </location>
</feature>
<feature type="region of interest" description="Disordered" evidence="1">
    <location>
        <begin position="181"/>
        <end position="206"/>
    </location>
</feature>
<dbReference type="OrthoDB" id="6247875at2759"/>
<feature type="compositionally biased region" description="Polar residues" evidence="1">
    <location>
        <begin position="15"/>
        <end position="33"/>
    </location>
</feature>
<organism evidence="2 3">
    <name type="scientific">Phaedon cochleariae</name>
    <name type="common">Mustard beetle</name>
    <dbReference type="NCBI Taxonomy" id="80249"/>
    <lineage>
        <taxon>Eukaryota</taxon>
        <taxon>Metazoa</taxon>
        <taxon>Ecdysozoa</taxon>
        <taxon>Arthropoda</taxon>
        <taxon>Hexapoda</taxon>
        <taxon>Insecta</taxon>
        <taxon>Pterygota</taxon>
        <taxon>Neoptera</taxon>
        <taxon>Endopterygota</taxon>
        <taxon>Coleoptera</taxon>
        <taxon>Polyphaga</taxon>
        <taxon>Cucujiformia</taxon>
        <taxon>Chrysomeloidea</taxon>
        <taxon>Chrysomelidae</taxon>
        <taxon>Chrysomelinae</taxon>
        <taxon>Chrysomelini</taxon>
        <taxon>Phaedon</taxon>
    </lineage>
</organism>
<dbReference type="EMBL" id="OU896709">
    <property type="protein sequence ID" value="CAG9819944.1"/>
    <property type="molecule type" value="Genomic_DNA"/>
</dbReference>
<accession>A0A9N9SHH7</accession>
<feature type="region of interest" description="Disordered" evidence="1">
    <location>
        <begin position="1"/>
        <end position="100"/>
    </location>
</feature>
<proteinExistence type="predicted"/>
<name>A0A9N9SHH7_PHACE</name>
<feature type="compositionally biased region" description="Low complexity" evidence="1">
    <location>
        <begin position="150"/>
        <end position="161"/>
    </location>
</feature>
<reference evidence="2" key="1">
    <citation type="submission" date="2022-01" db="EMBL/GenBank/DDBJ databases">
        <authorList>
            <person name="King R."/>
        </authorList>
    </citation>
    <scope>NUCLEOTIDE SEQUENCE</scope>
</reference>
<gene>
    <name evidence="2" type="ORF">PHAECO_LOCUS7641</name>
</gene>
<evidence type="ECO:0000256" key="1">
    <source>
        <dbReference type="SAM" id="MobiDB-lite"/>
    </source>
</evidence>
<protein>
    <submittedName>
        <fullName evidence="2">Uncharacterized protein</fullName>
    </submittedName>
</protein>
<reference evidence="2" key="2">
    <citation type="submission" date="2022-10" db="EMBL/GenBank/DDBJ databases">
        <authorList>
            <consortium name="ENA_rothamsted_submissions"/>
            <consortium name="culmorum"/>
            <person name="King R."/>
        </authorList>
    </citation>
    <scope>NUCLEOTIDE SEQUENCE</scope>
</reference>
<dbReference type="AlphaFoldDB" id="A0A9N9SHH7"/>
<keyword evidence="3" id="KW-1185">Reference proteome</keyword>
<feature type="compositionally biased region" description="Low complexity" evidence="1">
    <location>
        <begin position="193"/>
        <end position="205"/>
    </location>
</feature>